<feature type="transmembrane region" description="Helical" evidence="7">
    <location>
        <begin position="196"/>
        <end position="217"/>
    </location>
</feature>
<keyword evidence="3" id="KW-1003">Cell membrane</keyword>
<feature type="transmembrane region" description="Helical" evidence="7">
    <location>
        <begin position="91"/>
        <end position="113"/>
    </location>
</feature>
<sequence>MKGIFKDKKFIKTMLTLALPITLQSFITSSLNLVDNLMIGKLGEDAIASVGLANQYFFIFMLALTGINAGASVFMAQYWGKRDVKRIKGVLGLDISVGFIATIIFGIGALLFATPIMSILSNDPNVINLGSEYLRIVSISYIFTNLTMAFSSALRSTEQPKIPMYASLIGVLSNAFLNWVFIFGNLGMPKMGVSGAAIATTAARGIEMIFIITVTYVQKNKVAARIKELFDFDMEFVRRYFKTATPTIINELVWSFGMTAFSIAYAQIGTSAVATMQIATTINNMFMVLCIGLATAASIMVGNKIGADEGDIAIDYSKKIGILSPIIGLLIGIGIFTLARVIVAQFNVTPETYKDTLNVLYIMAIFCPIRFFNVVMIVGVFRGGGDTTYSMLVQAGTIWGYAVPISLIGAVSLGLPITTVYFLICTEEVVKIIFELSRLRSGKWIKAVV</sequence>
<evidence type="ECO:0000313" key="8">
    <source>
        <dbReference type="EMBL" id="AIY83733.1"/>
    </source>
</evidence>
<dbReference type="PANTHER" id="PTHR42925:SF2">
    <property type="entry name" value="NA+ DRIVEN MULTIDRUG EFFLUX PUMP"/>
    <property type="match status" value="1"/>
</dbReference>
<organism evidence="8 9">
    <name type="scientific">Clostridium baratii str. Sullivan</name>
    <dbReference type="NCBI Taxonomy" id="1415775"/>
    <lineage>
        <taxon>Bacteria</taxon>
        <taxon>Bacillati</taxon>
        <taxon>Bacillota</taxon>
        <taxon>Clostridia</taxon>
        <taxon>Eubacteriales</taxon>
        <taxon>Clostridiaceae</taxon>
        <taxon>Clostridium</taxon>
    </lineage>
</organism>
<evidence type="ECO:0000256" key="5">
    <source>
        <dbReference type="ARBA" id="ARBA00022989"/>
    </source>
</evidence>
<feature type="transmembrane region" description="Helical" evidence="7">
    <location>
        <begin position="274"/>
        <end position="299"/>
    </location>
</feature>
<accession>A0A0A7FVY4</accession>
<gene>
    <name evidence="8" type="ORF">U729_960</name>
</gene>
<evidence type="ECO:0000256" key="1">
    <source>
        <dbReference type="ARBA" id="ARBA00004651"/>
    </source>
</evidence>
<dbReference type="PANTHER" id="PTHR42925">
    <property type="entry name" value="MULTIDRUG AND TOXIN EFFLUX PROTEIN MATE FAMILY"/>
    <property type="match status" value="1"/>
</dbReference>
<keyword evidence="2" id="KW-0813">Transport</keyword>
<dbReference type="EMBL" id="CP006905">
    <property type="protein sequence ID" value="AIY83733.1"/>
    <property type="molecule type" value="Genomic_DNA"/>
</dbReference>
<dbReference type="CDD" id="cd13134">
    <property type="entry name" value="MATE_like_8"/>
    <property type="match status" value="1"/>
</dbReference>
<dbReference type="GO" id="GO:0042910">
    <property type="term" value="F:xenobiotic transmembrane transporter activity"/>
    <property type="evidence" value="ECO:0007669"/>
    <property type="project" value="InterPro"/>
</dbReference>
<keyword evidence="6 7" id="KW-0472">Membrane</keyword>
<dbReference type="InterPro" id="IPR047135">
    <property type="entry name" value="YsiQ"/>
</dbReference>
<evidence type="ECO:0000256" key="6">
    <source>
        <dbReference type="ARBA" id="ARBA00023136"/>
    </source>
</evidence>
<dbReference type="eggNOG" id="COG0534">
    <property type="taxonomic scope" value="Bacteria"/>
</dbReference>
<comment type="subcellular location">
    <subcellularLocation>
        <location evidence="1">Cell membrane</location>
        <topology evidence="1">Multi-pass membrane protein</topology>
    </subcellularLocation>
</comment>
<feature type="transmembrane region" description="Helical" evidence="7">
    <location>
        <begin position="133"/>
        <end position="153"/>
    </location>
</feature>
<feature type="transmembrane region" description="Helical" evidence="7">
    <location>
        <begin position="165"/>
        <end position="184"/>
    </location>
</feature>
<dbReference type="KEGG" id="cbv:U729_960"/>
<dbReference type="RefSeq" id="WP_039312119.1">
    <property type="nucleotide sequence ID" value="NZ_CP006905.1"/>
</dbReference>
<dbReference type="OrthoDB" id="9780160at2"/>
<dbReference type="STRING" id="1561.NPD11_2031"/>
<dbReference type="Proteomes" id="UP000030635">
    <property type="component" value="Chromosome"/>
</dbReference>
<protein>
    <submittedName>
        <fullName evidence="8">MATE efflux family protein</fullName>
    </submittedName>
</protein>
<feature type="transmembrane region" description="Helical" evidence="7">
    <location>
        <begin position="320"/>
        <end position="339"/>
    </location>
</feature>
<evidence type="ECO:0000256" key="3">
    <source>
        <dbReference type="ARBA" id="ARBA00022475"/>
    </source>
</evidence>
<feature type="transmembrane region" description="Helical" evidence="7">
    <location>
        <begin position="401"/>
        <end position="424"/>
    </location>
</feature>
<feature type="transmembrane region" description="Helical" evidence="7">
    <location>
        <begin position="248"/>
        <end position="268"/>
    </location>
</feature>
<dbReference type="NCBIfam" id="TIGR00797">
    <property type="entry name" value="matE"/>
    <property type="match status" value="1"/>
</dbReference>
<evidence type="ECO:0000256" key="4">
    <source>
        <dbReference type="ARBA" id="ARBA00022692"/>
    </source>
</evidence>
<proteinExistence type="predicted"/>
<keyword evidence="9" id="KW-1185">Reference proteome</keyword>
<evidence type="ECO:0000256" key="7">
    <source>
        <dbReference type="SAM" id="Phobius"/>
    </source>
</evidence>
<keyword evidence="5 7" id="KW-1133">Transmembrane helix</keyword>
<dbReference type="GO" id="GO:0015297">
    <property type="term" value="F:antiporter activity"/>
    <property type="evidence" value="ECO:0007669"/>
    <property type="project" value="InterPro"/>
</dbReference>
<evidence type="ECO:0000313" key="9">
    <source>
        <dbReference type="Proteomes" id="UP000030635"/>
    </source>
</evidence>
<feature type="transmembrane region" description="Helical" evidence="7">
    <location>
        <begin position="359"/>
        <end position="381"/>
    </location>
</feature>
<reference evidence="8 9" key="1">
    <citation type="journal article" date="2015" name="Infect. Genet. Evol.">
        <title>Genomic sequences of six botulinum neurotoxin-producing strains representing three clostridial species illustrate the mobility and diversity of botulinum neurotoxin genes.</title>
        <authorList>
            <person name="Smith T.J."/>
            <person name="Hill K.K."/>
            <person name="Xie G."/>
            <person name="Foley B.T."/>
            <person name="Williamson C.H."/>
            <person name="Foster J.T."/>
            <person name="Johnson S.L."/>
            <person name="Chertkov O."/>
            <person name="Teshima H."/>
            <person name="Gibbons H.S."/>
            <person name="Johnsky L.A."/>
            <person name="Karavis M.A."/>
            <person name="Smith L.A."/>
        </authorList>
    </citation>
    <scope>NUCLEOTIDE SEQUENCE [LARGE SCALE GENOMIC DNA]</scope>
    <source>
        <strain evidence="8">Sullivan</strain>
    </source>
</reference>
<dbReference type="InterPro" id="IPR048279">
    <property type="entry name" value="MdtK-like"/>
</dbReference>
<keyword evidence="4 7" id="KW-0812">Transmembrane</keyword>
<dbReference type="Pfam" id="PF01554">
    <property type="entry name" value="MatE"/>
    <property type="match status" value="2"/>
</dbReference>
<feature type="transmembrane region" description="Helical" evidence="7">
    <location>
        <begin position="56"/>
        <end position="79"/>
    </location>
</feature>
<dbReference type="HOGENOM" id="CLU_012893_5_1_9"/>
<dbReference type="InterPro" id="IPR002528">
    <property type="entry name" value="MATE_fam"/>
</dbReference>
<dbReference type="GO" id="GO:0005886">
    <property type="term" value="C:plasma membrane"/>
    <property type="evidence" value="ECO:0007669"/>
    <property type="project" value="UniProtKB-SubCell"/>
</dbReference>
<evidence type="ECO:0000256" key="2">
    <source>
        <dbReference type="ARBA" id="ARBA00022448"/>
    </source>
</evidence>
<dbReference type="PIRSF" id="PIRSF006603">
    <property type="entry name" value="DinF"/>
    <property type="match status" value="1"/>
</dbReference>
<name>A0A0A7FVY4_9CLOT</name>
<dbReference type="AlphaFoldDB" id="A0A0A7FVY4"/>